<dbReference type="AlphaFoldDB" id="A0ABD2ZHP1"/>
<keyword evidence="4" id="KW-1185">Reference proteome</keyword>
<feature type="compositionally biased region" description="Gly residues" evidence="1">
    <location>
        <begin position="151"/>
        <end position="163"/>
    </location>
</feature>
<comment type="caution">
    <text evidence="3">The sequence shown here is derived from an EMBL/GenBank/DDBJ whole genome shotgun (WGS) entry which is preliminary data.</text>
</comment>
<name>A0ABD2ZHP1_9GENT</name>
<feature type="region of interest" description="Disordered" evidence="1">
    <location>
        <begin position="120"/>
        <end position="177"/>
    </location>
</feature>
<feature type="compositionally biased region" description="Acidic residues" evidence="1">
    <location>
        <begin position="129"/>
        <end position="143"/>
    </location>
</feature>
<sequence>MRPVPFRKDIINAHCGLPDMAEENEYALFLRGDIDHDEVLGFLIDDNIPNGVASWEVQNKEHNQFRRVFLSNEAIAWFYLICARFSPITHVSEVTKERALLLYAIMKSYSINVGGPRIPKPPSWHYTDDTEESDEENKEDDDDVRSSGAGDDNGAGTSNGGQDDGAELLDVSLGYIE</sequence>
<feature type="domain" description="Putative plant transposon protein" evidence="2">
    <location>
        <begin position="3"/>
        <end position="114"/>
    </location>
</feature>
<evidence type="ECO:0000256" key="1">
    <source>
        <dbReference type="SAM" id="MobiDB-lite"/>
    </source>
</evidence>
<evidence type="ECO:0000313" key="3">
    <source>
        <dbReference type="EMBL" id="KAL3518975.1"/>
    </source>
</evidence>
<gene>
    <name evidence="3" type="ORF">ACH5RR_021564</name>
</gene>
<accession>A0ABD2ZHP1</accession>
<protein>
    <recommendedName>
        <fullName evidence="2">Putative plant transposon protein domain-containing protein</fullName>
    </recommendedName>
</protein>
<evidence type="ECO:0000259" key="2">
    <source>
        <dbReference type="Pfam" id="PF20167"/>
    </source>
</evidence>
<reference evidence="3 4" key="1">
    <citation type="submission" date="2024-11" db="EMBL/GenBank/DDBJ databases">
        <title>A near-complete genome assembly of Cinchona calisaya.</title>
        <authorList>
            <person name="Lian D.C."/>
            <person name="Zhao X.W."/>
            <person name="Wei L."/>
        </authorList>
    </citation>
    <scope>NUCLEOTIDE SEQUENCE [LARGE SCALE GENOMIC DNA]</scope>
    <source>
        <tissue evidence="3">Nenye</tissue>
    </source>
</reference>
<dbReference type="Pfam" id="PF20167">
    <property type="entry name" value="Transposase_32"/>
    <property type="match status" value="1"/>
</dbReference>
<evidence type="ECO:0000313" key="4">
    <source>
        <dbReference type="Proteomes" id="UP001630127"/>
    </source>
</evidence>
<dbReference type="InterPro" id="IPR046796">
    <property type="entry name" value="Transposase_32_dom"/>
</dbReference>
<dbReference type="Proteomes" id="UP001630127">
    <property type="component" value="Unassembled WGS sequence"/>
</dbReference>
<organism evidence="3 4">
    <name type="scientific">Cinchona calisaya</name>
    <dbReference type="NCBI Taxonomy" id="153742"/>
    <lineage>
        <taxon>Eukaryota</taxon>
        <taxon>Viridiplantae</taxon>
        <taxon>Streptophyta</taxon>
        <taxon>Embryophyta</taxon>
        <taxon>Tracheophyta</taxon>
        <taxon>Spermatophyta</taxon>
        <taxon>Magnoliopsida</taxon>
        <taxon>eudicotyledons</taxon>
        <taxon>Gunneridae</taxon>
        <taxon>Pentapetalae</taxon>
        <taxon>asterids</taxon>
        <taxon>lamiids</taxon>
        <taxon>Gentianales</taxon>
        <taxon>Rubiaceae</taxon>
        <taxon>Cinchonoideae</taxon>
        <taxon>Cinchoneae</taxon>
        <taxon>Cinchona</taxon>
    </lineage>
</organism>
<proteinExistence type="predicted"/>
<dbReference type="EMBL" id="JBJUIK010000009">
    <property type="protein sequence ID" value="KAL3518975.1"/>
    <property type="molecule type" value="Genomic_DNA"/>
</dbReference>